<gene>
    <name evidence="2" type="ORF">OTI717_LOCUS6109</name>
    <name evidence="1" type="ORF">RFH988_LOCUS11051</name>
</gene>
<evidence type="ECO:0000313" key="2">
    <source>
        <dbReference type="EMBL" id="CAF3587006.1"/>
    </source>
</evidence>
<name>A0A814CI15_9BILA</name>
<reference evidence="1" key="1">
    <citation type="submission" date="2021-02" db="EMBL/GenBank/DDBJ databases">
        <authorList>
            <person name="Nowell W R."/>
        </authorList>
    </citation>
    <scope>NUCLEOTIDE SEQUENCE</scope>
</reference>
<dbReference type="OrthoDB" id="10025204at2759"/>
<organism evidence="1 3">
    <name type="scientific">Rotaria sordida</name>
    <dbReference type="NCBI Taxonomy" id="392033"/>
    <lineage>
        <taxon>Eukaryota</taxon>
        <taxon>Metazoa</taxon>
        <taxon>Spiralia</taxon>
        <taxon>Gnathifera</taxon>
        <taxon>Rotifera</taxon>
        <taxon>Eurotatoria</taxon>
        <taxon>Bdelloidea</taxon>
        <taxon>Philodinida</taxon>
        <taxon>Philodinidae</taxon>
        <taxon>Rotaria</taxon>
    </lineage>
</organism>
<dbReference type="SUPFAM" id="SSF52047">
    <property type="entry name" value="RNI-like"/>
    <property type="match status" value="1"/>
</dbReference>
<dbReference type="Proteomes" id="UP000663823">
    <property type="component" value="Unassembled WGS sequence"/>
</dbReference>
<protein>
    <submittedName>
        <fullName evidence="1">Uncharacterized protein</fullName>
    </submittedName>
</protein>
<dbReference type="AlphaFoldDB" id="A0A814CI15"/>
<dbReference type="Gene3D" id="3.80.10.10">
    <property type="entry name" value="Ribonuclease Inhibitor"/>
    <property type="match status" value="1"/>
</dbReference>
<dbReference type="InterPro" id="IPR032675">
    <property type="entry name" value="LRR_dom_sf"/>
</dbReference>
<dbReference type="Proteomes" id="UP000663882">
    <property type="component" value="Unassembled WGS sequence"/>
</dbReference>
<dbReference type="EMBL" id="CAJOAX010000419">
    <property type="protein sequence ID" value="CAF3587006.1"/>
    <property type="molecule type" value="Genomic_DNA"/>
</dbReference>
<dbReference type="EMBL" id="CAJNOO010000427">
    <property type="protein sequence ID" value="CAF0940499.1"/>
    <property type="molecule type" value="Genomic_DNA"/>
</dbReference>
<comment type="caution">
    <text evidence="1">The sequence shown here is derived from an EMBL/GenBank/DDBJ whole genome shotgun (WGS) entry which is preliminary data.</text>
</comment>
<sequence>MDSILYSYNNYYIDFRNLHKKIYDRLLTDLKDKIKCLVISNDYSVPYFAHISNFLEQYNLSEFIRLEKLSLIDIDEEYFLHILPNITRFRKLKCLKLDRLPSYTCWRFKNILSQLIRLDLPDAAFFDQLSEEYIQNLKCLSVVRCTFEQLQHLFNIVPRKTLQAFAITDGVLSTIGDNCWPQFARLPYKLKRLNLQIDFQCITLNELEEVLSQLPRLTHLDIKGAGDIDLANGQQWEDFLHATYGNQLIEFDFCFTIWSYTSMDTDQILEQFSRPYWLNRIRPWYISYNDRGLIYTVPRYASTCSRSDTILTCQTTTKDKRLFSNTINQLIIHNPTIIPEYCFNYVDFLRISNDAIDSTTDNISSIVNLSRIKQFEISTTIPYGLLNRMDNLYHLSLININSLVLSLHKVNWHLKFEQIRVLDIIYNSRNHRYTDVRPEVLCPMFPNVMRLSMNGMAIRRAYISRIIDGFRNMIYGKFQTNWNKEQKERTRKDLQRETCRLISNNDETNFSFHFEYIYLHLFIWDTPQ</sequence>
<accession>A0A814CI15</accession>
<proteinExistence type="predicted"/>
<evidence type="ECO:0000313" key="3">
    <source>
        <dbReference type="Proteomes" id="UP000663882"/>
    </source>
</evidence>
<evidence type="ECO:0000313" key="1">
    <source>
        <dbReference type="EMBL" id="CAF0940499.1"/>
    </source>
</evidence>